<feature type="compositionally biased region" description="Polar residues" evidence="1">
    <location>
        <begin position="12"/>
        <end position="22"/>
    </location>
</feature>
<dbReference type="InParanoid" id="A0A3Q7GEJ3"/>
<sequence>MGQMKKVESGKSTENSSHSCTDVSRGLKGKKTCSGRGEKAKMGKNVKSSKKKFTCKSIHETSDPSPDDVEKLEHEEKKEIQFCLCFFGSTKLNYGSTRIN</sequence>
<evidence type="ECO:0000256" key="1">
    <source>
        <dbReference type="SAM" id="MobiDB-lite"/>
    </source>
</evidence>
<feature type="region of interest" description="Disordered" evidence="1">
    <location>
        <begin position="1"/>
        <end position="48"/>
    </location>
</feature>
<dbReference type="EnsemblPlants" id="Solyc05g016710.2.1">
    <property type="protein sequence ID" value="Solyc05g016710.2.1"/>
    <property type="gene ID" value="Solyc05g016710.2"/>
</dbReference>
<dbReference type="Gramene" id="Solyc05g016710.2.1">
    <property type="protein sequence ID" value="Solyc05g016710.2.1"/>
    <property type="gene ID" value="Solyc05g016710.2"/>
</dbReference>
<evidence type="ECO:0000313" key="3">
    <source>
        <dbReference type="Proteomes" id="UP000004994"/>
    </source>
</evidence>
<protein>
    <submittedName>
        <fullName evidence="2">Uncharacterized protein</fullName>
    </submittedName>
</protein>
<organism evidence="2">
    <name type="scientific">Solanum lycopersicum</name>
    <name type="common">Tomato</name>
    <name type="synonym">Lycopersicon esculentum</name>
    <dbReference type="NCBI Taxonomy" id="4081"/>
    <lineage>
        <taxon>Eukaryota</taxon>
        <taxon>Viridiplantae</taxon>
        <taxon>Streptophyta</taxon>
        <taxon>Embryophyta</taxon>
        <taxon>Tracheophyta</taxon>
        <taxon>Spermatophyta</taxon>
        <taxon>Magnoliopsida</taxon>
        <taxon>eudicotyledons</taxon>
        <taxon>Gunneridae</taxon>
        <taxon>Pentapetalae</taxon>
        <taxon>asterids</taxon>
        <taxon>lamiids</taxon>
        <taxon>Solanales</taxon>
        <taxon>Solanaceae</taxon>
        <taxon>Solanoideae</taxon>
        <taxon>Solaneae</taxon>
        <taxon>Solanum</taxon>
        <taxon>Solanum subgen. Lycopersicon</taxon>
    </lineage>
</organism>
<proteinExistence type="predicted"/>
<name>A0A3Q7GEJ3_SOLLC</name>
<dbReference type="Proteomes" id="UP000004994">
    <property type="component" value="Chromosome 5"/>
</dbReference>
<dbReference type="AlphaFoldDB" id="A0A3Q7GEJ3"/>
<feature type="compositionally biased region" description="Basic and acidic residues" evidence="1">
    <location>
        <begin position="1"/>
        <end position="11"/>
    </location>
</feature>
<reference evidence="2" key="1">
    <citation type="journal article" date="2012" name="Nature">
        <title>The tomato genome sequence provides insights into fleshy fruit evolution.</title>
        <authorList>
            <consortium name="Tomato Genome Consortium"/>
        </authorList>
    </citation>
    <scope>NUCLEOTIDE SEQUENCE [LARGE SCALE GENOMIC DNA]</scope>
    <source>
        <strain evidence="2">cv. Heinz 1706</strain>
    </source>
</reference>
<evidence type="ECO:0000313" key="2">
    <source>
        <dbReference type="EnsemblPlants" id="Solyc05g016710.2.1"/>
    </source>
</evidence>
<keyword evidence="3" id="KW-1185">Reference proteome</keyword>
<accession>A0A3Q7GEJ3</accession>
<reference evidence="2" key="2">
    <citation type="submission" date="2019-01" db="UniProtKB">
        <authorList>
            <consortium name="EnsemblPlants"/>
        </authorList>
    </citation>
    <scope>IDENTIFICATION</scope>
    <source>
        <strain evidence="2">cv. Heinz 1706</strain>
    </source>
</reference>